<reference evidence="1 2" key="1">
    <citation type="submission" date="2015-09" db="EMBL/GenBank/DDBJ databases">
        <title>Draft genome of the parasitic nematode Teladorsagia circumcincta isolate WARC Sus (inbred).</title>
        <authorList>
            <person name="Mitreva M."/>
        </authorList>
    </citation>
    <scope>NUCLEOTIDE SEQUENCE [LARGE SCALE GENOMIC DNA]</scope>
    <source>
        <strain evidence="1 2">S</strain>
    </source>
</reference>
<sequence length="96" mass="10851">MCDPASYCGEARSDRRLHRSDERHYFSFVQDNVEDGSSGEPVHGQLFSGLSVPAHAYSVPYRIRQSKPLMFGENRTRGRRSGNGLGAHFKLLLRVK</sequence>
<evidence type="ECO:0000313" key="2">
    <source>
        <dbReference type="Proteomes" id="UP000230423"/>
    </source>
</evidence>
<accession>A0A2G9U9X4</accession>
<dbReference type="AlphaFoldDB" id="A0A2G9U9X4"/>
<organism evidence="1 2">
    <name type="scientific">Teladorsagia circumcincta</name>
    <name type="common">Brown stomach worm</name>
    <name type="synonym">Ostertagia circumcincta</name>
    <dbReference type="NCBI Taxonomy" id="45464"/>
    <lineage>
        <taxon>Eukaryota</taxon>
        <taxon>Metazoa</taxon>
        <taxon>Ecdysozoa</taxon>
        <taxon>Nematoda</taxon>
        <taxon>Chromadorea</taxon>
        <taxon>Rhabditida</taxon>
        <taxon>Rhabditina</taxon>
        <taxon>Rhabditomorpha</taxon>
        <taxon>Strongyloidea</taxon>
        <taxon>Trichostrongylidae</taxon>
        <taxon>Teladorsagia</taxon>
    </lineage>
</organism>
<evidence type="ECO:0000313" key="1">
    <source>
        <dbReference type="EMBL" id="PIO67004.1"/>
    </source>
</evidence>
<dbReference type="EMBL" id="KZ347882">
    <property type="protein sequence ID" value="PIO67004.1"/>
    <property type="molecule type" value="Genomic_DNA"/>
</dbReference>
<dbReference type="Proteomes" id="UP000230423">
    <property type="component" value="Unassembled WGS sequence"/>
</dbReference>
<protein>
    <submittedName>
        <fullName evidence="1">Uncharacterized protein</fullName>
    </submittedName>
</protein>
<name>A0A2G9U9X4_TELCI</name>
<proteinExistence type="predicted"/>
<gene>
    <name evidence="1" type="ORF">TELCIR_11265</name>
</gene>
<keyword evidence="2" id="KW-1185">Reference proteome</keyword>